<dbReference type="Pfam" id="PF00270">
    <property type="entry name" value="DEAD"/>
    <property type="match status" value="2"/>
</dbReference>
<dbReference type="InterPro" id="IPR014001">
    <property type="entry name" value="Helicase_ATP-bd"/>
</dbReference>
<keyword evidence="6" id="KW-1185">Reference proteome</keyword>
<dbReference type="Pfam" id="PF00271">
    <property type="entry name" value="Helicase_C"/>
    <property type="match status" value="1"/>
</dbReference>
<dbReference type="InterPro" id="IPR001650">
    <property type="entry name" value="Helicase_C-like"/>
</dbReference>
<comment type="caution">
    <text evidence="5">The sequence shown here is derived from an EMBL/GenBank/DDBJ whole genome shotgun (WGS) entry which is preliminary data.</text>
</comment>
<dbReference type="SUPFAM" id="SSF52540">
    <property type="entry name" value="P-loop containing nucleoside triphosphate hydrolases"/>
    <property type="match status" value="1"/>
</dbReference>
<feature type="domain" description="Helicase C-terminal" evidence="4">
    <location>
        <begin position="493"/>
        <end position="683"/>
    </location>
</feature>
<evidence type="ECO:0000313" key="6">
    <source>
        <dbReference type="Proteomes" id="UP000675121"/>
    </source>
</evidence>
<dbReference type="GO" id="GO:0005524">
    <property type="term" value="F:ATP binding"/>
    <property type="evidence" value="ECO:0007669"/>
    <property type="project" value="UniProtKB-KW"/>
</dbReference>
<evidence type="ECO:0000256" key="1">
    <source>
        <dbReference type="ARBA" id="ARBA00022741"/>
    </source>
</evidence>
<evidence type="ECO:0000256" key="2">
    <source>
        <dbReference type="ARBA" id="ARBA00022840"/>
    </source>
</evidence>
<evidence type="ECO:0000259" key="4">
    <source>
        <dbReference type="PROSITE" id="PS51194"/>
    </source>
</evidence>
<dbReference type="PROSITE" id="PS51192">
    <property type="entry name" value="HELICASE_ATP_BIND_1"/>
    <property type="match status" value="1"/>
</dbReference>
<dbReference type="RefSeq" id="WP_201138654.1">
    <property type="nucleotide sequence ID" value="NZ_CAJNAS010000001.1"/>
</dbReference>
<accession>A0A9N8MJD1</accession>
<sequence length="1523" mass="169823">MDAREDFLASVLDRIEEREARLLVWGIVDGAFNREEICDLLDPLIDQALNQGFDDFFSADDVLAELLQRRWITEVPVGSGGVVGYRSRMAETVRLMQRLRQLFPKHSGSGGWQHAPSLVADFRFLRRRRRYPARDISIEQALATIGDVAPSPAVRAALRAMLSSHDSTVRLSGFQVRAAVRILHAIETGNELATIVCAGTGSGKTIAFYLPALASIYRHALIEDKSERWVKAVALYPRTELLKDQLREVLLRIRSLTRGVAQKDQVSLRVGALYGDTPHSAQYCDWEAVGNDRVCPTLACLDCGGELRWLHKDRNEGHERLVCASCQAVLDGAVFPLTRESLKRSVPDILFTTTEMLNQRLSDSSMTHLFGVGPKALRAPELVLMDEVHTYEGKHGAQVALLMRRWQRLLEQPLRFVGLSATLREATQFFAALTGCRLDFVDEVSPRVDEIKSEGAEYMIALRGDPISRTALLSTTIQVAMVLQRCLDPKAAQPRESISHGAFGQRTFVFTDNLDVINRLYFDLLSAEGRNSYGDPDMRNAPNGGLAVLREAGTSLLRYANGQDWRLCQDLHQGLQQRLMVARVSSQDRGVDPLADVIVATAVLEVGFDDPVVGAVIQHKAPRGMAGFLQRKGRGGRTRGMRPWTAVVLSDYGRDRAAYQSYDSLFDPELPVRTLPLTNRYIIRMQAVHATMDFLALRLQNSPAGSVWSDLSGGGKINDRRRQHLSRELSNILETEIGTRRLTDYLRRALRLTEEELSAILWEYPRPLMTTVLPTALRRLNSHWSADGKADQDFRVFNNPLPDFVPGSLFADLNLAEVAIDLPVSGSASPFNAPAMSVFAALREFAPGRVSRRYGVRYRTERHWIAPSPEFQGASGMCGGVFELDIDSIGSHVLLGGYQIKRGDETATLQVYRPVRLAPQAPPSPVKDSSNAMLEWHSQIVATIDPTWLSPPAGSLWTQIVSRIGFFTHSRHTPVEIRRFAVGASADIGVGTEKVRADTKFQRNAQAVGLGAQFAVDSAIFQIRIPSDLHLWRKPGDEAKWRALRSARFIDFAWRGKCLAMIGSPFMREWLAQIYLSALTYEAMHRQVGLAEADASIRQSQAPFSLSDVLGLLFQSQVVEVHGDDATSSSPDKLRQELSGYLHDPAVIAELHRSGAMLWEPIDASWEPWLRGVYHATLAAAILRSITDLCPSIDSDDLTVDLDRGPALSDQLAGFDPDMVEAWFSERSPGGNGLIEEFMRRYAEDPRRFFATVRANLEMGEFELIDHQLKQVVSVLAADDGNRHRESATLVRQFRRAESQEEMAQSFRSLRRVLIQEGFSPFHGFLVALGNRVLRPGSGSATDHYLAGTLDLWQLEEARIGIEIDLRVMSYYLSQSDEIDRVVSDIGAPACSDRTAWRIGAISGLLWPRGRAVRQSALQMRNPFSDLPIVERLLVVETIGDDRFCISLLDDDWLTRTAERLTDGRLVTLTCPESERAHLAAALNALVTNPIESGYLRAYARLQGIRQTEVLVEADFELVEAVQ</sequence>
<feature type="domain" description="Helicase ATP-binding" evidence="3">
    <location>
        <begin position="185"/>
        <end position="441"/>
    </location>
</feature>
<dbReference type="InterPro" id="IPR052511">
    <property type="entry name" value="ATP-dep_Helicase"/>
</dbReference>
<evidence type="ECO:0000313" key="5">
    <source>
        <dbReference type="EMBL" id="CAE6858514.1"/>
    </source>
</evidence>
<protein>
    <recommendedName>
        <fullName evidence="7">DEAD/DEAH box helicase</fullName>
    </recommendedName>
</protein>
<dbReference type="SMART" id="SM00487">
    <property type="entry name" value="DEXDc"/>
    <property type="match status" value="1"/>
</dbReference>
<dbReference type="PANTHER" id="PTHR47962:SF5">
    <property type="entry name" value="ATP-DEPENDENT HELICASE LHR-RELATED"/>
    <property type="match status" value="1"/>
</dbReference>
<dbReference type="EMBL" id="CAJNAS010000001">
    <property type="protein sequence ID" value="CAE6858514.1"/>
    <property type="molecule type" value="Genomic_DNA"/>
</dbReference>
<dbReference type="GO" id="GO:0003677">
    <property type="term" value="F:DNA binding"/>
    <property type="evidence" value="ECO:0007669"/>
    <property type="project" value="TreeGrafter"/>
</dbReference>
<dbReference type="NCBIfam" id="NF041067">
    <property type="entry name" value="DpdJ"/>
    <property type="match status" value="1"/>
</dbReference>
<evidence type="ECO:0008006" key="7">
    <source>
        <dbReference type="Google" id="ProtNLM"/>
    </source>
</evidence>
<keyword evidence="1" id="KW-0547">Nucleotide-binding</keyword>
<dbReference type="InterPro" id="IPR011545">
    <property type="entry name" value="DEAD/DEAH_box_helicase_dom"/>
</dbReference>
<dbReference type="InterPro" id="IPR027417">
    <property type="entry name" value="P-loop_NTPase"/>
</dbReference>
<keyword evidence="2" id="KW-0067">ATP-binding</keyword>
<organism evidence="5 6">
    <name type="scientific">Paraburkholderia domus</name>
    <dbReference type="NCBI Taxonomy" id="2793075"/>
    <lineage>
        <taxon>Bacteria</taxon>
        <taxon>Pseudomonadati</taxon>
        <taxon>Pseudomonadota</taxon>
        <taxon>Betaproteobacteria</taxon>
        <taxon>Burkholderiales</taxon>
        <taxon>Burkholderiaceae</taxon>
        <taxon>Paraburkholderia</taxon>
    </lineage>
</organism>
<name>A0A9N8MJD1_9BURK</name>
<dbReference type="PROSITE" id="PS51194">
    <property type="entry name" value="HELICASE_CTER"/>
    <property type="match status" value="1"/>
</dbReference>
<reference evidence="5" key="1">
    <citation type="submission" date="2021-02" db="EMBL/GenBank/DDBJ databases">
        <authorList>
            <person name="Vanwijnsberghe S."/>
        </authorList>
    </citation>
    <scope>NUCLEOTIDE SEQUENCE</scope>
    <source>
        <strain evidence="5">R-70211</strain>
    </source>
</reference>
<gene>
    <name evidence="5" type="ORF">R70211_00315</name>
</gene>
<dbReference type="SMART" id="SM00490">
    <property type="entry name" value="HELICc"/>
    <property type="match status" value="1"/>
</dbReference>
<dbReference type="GO" id="GO:0016887">
    <property type="term" value="F:ATP hydrolysis activity"/>
    <property type="evidence" value="ECO:0007669"/>
    <property type="project" value="TreeGrafter"/>
</dbReference>
<proteinExistence type="predicted"/>
<dbReference type="PANTHER" id="PTHR47962">
    <property type="entry name" value="ATP-DEPENDENT HELICASE LHR-RELATED-RELATED"/>
    <property type="match status" value="1"/>
</dbReference>
<dbReference type="Proteomes" id="UP000675121">
    <property type="component" value="Unassembled WGS sequence"/>
</dbReference>
<dbReference type="Gene3D" id="3.40.50.300">
    <property type="entry name" value="P-loop containing nucleotide triphosphate hydrolases"/>
    <property type="match status" value="2"/>
</dbReference>
<evidence type="ECO:0000259" key="3">
    <source>
        <dbReference type="PROSITE" id="PS51192"/>
    </source>
</evidence>